<feature type="compositionally biased region" description="Polar residues" evidence="1">
    <location>
        <begin position="23"/>
        <end position="80"/>
    </location>
</feature>
<reference evidence="2" key="1">
    <citation type="submission" date="2021-02" db="EMBL/GenBank/DDBJ databases">
        <authorList>
            <person name="Nowell W R."/>
        </authorList>
    </citation>
    <scope>NUCLEOTIDE SEQUENCE</scope>
</reference>
<keyword evidence="3" id="KW-1185">Reference proteome</keyword>
<feature type="compositionally biased region" description="Polar residues" evidence="1">
    <location>
        <begin position="93"/>
        <end position="114"/>
    </location>
</feature>
<gene>
    <name evidence="2" type="ORF">OVN521_LOCUS40138</name>
</gene>
<comment type="caution">
    <text evidence="2">The sequence shown here is derived from an EMBL/GenBank/DDBJ whole genome shotgun (WGS) entry which is preliminary data.</text>
</comment>
<feature type="region of interest" description="Disordered" evidence="1">
    <location>
        <begin position="1"/>
        <end position="288"/>
    </location>
</feature>
<sequence>STPPPEPVSRPSPPQKRPFSPAPTVNSINNKKIKIEQSSVTNSKKKPQQSVIKNENLSKTTVNNINNKKAQLSSIKQSSAVEEKPTKTLPIKDSNQTVSSTSNSHGSADDSTLTKARPSPKVKPDHDIKPSIQPSTTVIVKKKEPIPSPSKINTQIPLKKPITIPTNKLSQKPSVKIELTSTNKSPSNIPIKRESSPNVTSSNSTTSTVLISSLKKIPKKVAPPPPPPPPPIIGKKRARSPMTPPPSHKSSDRDSRRHQSSSSKNQTSSINDHPKATTLASSANHCNS</sequence>
<feature type="compositionally biased region" description="Polar residues" evidence="1">
    <location>
        <begin position="164"/>
        <end position="188"/>
    </location>
</feature>
<feature type="compositionally biased region" description="Low complexity" evidence="1">
    <location>
        <begin position="260"/>
        <end position="269"/>
    </location>
</feature>
<proteinExistence type="predicted"/>
<feature type="non-terminal residue" evidence="2">
    <location>
        <position position="1"/>
    </location>
</feature>
<organism evidence="2 3">
    <name type="scientific">Rotaria magnacalcarata</name>
    <dbReference type="NCBI Taxonomy" id="392030"/>
    <lineage>
        <taxon>Eukaryota</taxon>
        <taxon>Metazoa</taxon>
        <taxon>Spiralia</taxon>
        <taxon>Gnathifera</taxon>
        <taxon>Rotifera</taxon>
        <taxon>Eurotatoria</taxon>
        <taxon>Bdelloidea</taxon>
        <taxon>Philodinida</taxon>
        <taxon>Philodinidae</taxon>
        <taxon>Rotaria</taxon>
    </lineage>
</organism>
<evidence type="ECO:0000256" key="1">
    <source>
        <dbReference type="SAM" id="MobiDB-lite"/>
    </source>
</evidence>
<evidence type="ECO:0000313" key="2">
    <source>
        <dbReference type="EMBL" id="CAF4489825.1"/>
    </source>
</evidence>
<feature type="compositionally biased region" description="Low complexity" evidence="1">
    <location>
        <begin position="196"/>
        <end position="215"/>
    </location>
</feature>
<feature type="compositionally biased region" description="Pro residues" evidence="1">
    <location>
        <begin position="221"/>
        <end position="232"/>
    </location>
</feature>
<protein>
    <submittedName>
        <fullName evidence="2">Uncharacterized protein</fullName>
    </submittedName>
</protein>
<evidence type="ECO:0000313" key="3">
    <source>
        <dbReference type="Proteomes" id="UP000663866"/>
    </source>
</evidence>
<feature type="non-terminal residue" evidence="2">
    <location>
        <position position="288"/>
    </location>
</feature>
<dbReference type="Proteomes" id="UP000663866">
    <property type="component" value="Unassembled WGS sequence"/>
</dbReference>
<dbReference type="EMBL" id="CAJOBG010051787">
    <property type="protein sequence ID" value="CAF4489825.1"/>
    <property type="molecule type" value="Genomic_DNA"/>
</dbReference>
<feature type="compositionally biased region" description="Pro residues" evidence="1">
    <location>
        <begin position="1"/>
        <end position="16"/>
    </location>
</feature>
<feature type="compositionally biased region" description="Polar residues" evidence="1">
    <location>
        <begin position="278"/>
        <end position="288"/>
    </location>
</feature>
<accession>A0A820UT62</accession>
<name>A0A820UT62_9BILA</name>
<dbReference type="AlphaFoldDB" id="A0A820UT62"/>